<keyword evidence="3 5" id="KW-0378">Hydrolase</keyword>
<dbReference type="GO" id="GO:0006508">
    <property type="term" value="P:proteolysis"/>
    <property type="evidence" value="ECO:0007669"/>
    <property type="project" value="UniProtKB-KW"/>
</dbReference>
<organism evidence="5 6">
    <name type="scientific">Haliscomenobacter hydrossis (strain ATCC 27775 / DSM 1100 / LMG 10767 / O)</name>
    <dbReference type="NCBI Taxonomy" id="760192"/>
    <lineage>
        <taxon>Bacteria</taxon>
        <taxon>Pseudomonadati</taxon>
        <taxon>Bacteroidota</taxon>
        <taxon>Saprospiria</taxon>
        <taxon>Saprospirales</taxon>
        <taxon>Haliscomenobacteraceae</taxon>
        <taxon>Haliscomenobacter</taxon>
    </lineage>
</organism>
<dbReference type="SUPFAM" id="SSF50156">
    <property type="entry name" value="PDZ domain-like"/>
    <property type="match status" value="2"/>
</dbReference>
<dbReference type="Proteomes" id="UP000008461">
    <property type="component" value="Chromosome"/>
</dbReference>
<dbReference type="HOGENOM" id="CLU_020120_1_0_10"/>
<dbReference type="AlphaFoldDB" id="F4KW73"/>
<dbReference type="PANTHER" id="PTHR22939:SF129">
    <property type="entry name" value="SERINE PROTEASE HTRA2, MITOCHONDRIAL"/>
    <property type="match status" value="1"/>
</dbReference>
<dbReference type="InterPro" id="IPR001940">
    <property type="entry name" value="Peptidase_S1C"/>
</dbReference>
<dbReference type="Pfam" id="PF13180">
    <property type="entry name" value="PDZ_2"/>
    <property type="match status" value="1"/>
</dbReference>
<evidence type="ECO:0000256" key="2">
    <source>
        <dbReference type="ARBA" id="ARBA00022670"/>
    </source>
</evidence>
<dbReference type="Gene3D" id="2.30.42.10">
    <property type="match status" value="2"/>
</dbReference>
<proteinExistence type="inferred from homology"/>
<feature type="domain" description="PDZ" evidence="4">
    <location>
        <begin position="289"/>
        <end position="366"/>
    </location>
</feature>
<dbReference type="InterPro" id="IPR009003">
    <property type="entry name" value="Peptidase_S1_PA"/>
</dbReference>
<dbReference type="STRING" id="760192.Halhy_1366"/>
<reference key="2">
    <citation type="submission" date="2011-04" db="EMBL/GenBank/DDBJ databases">
        <title>Complete sequence of chromosome of Haliscomenobacter hydrossis DSM 1100.</title>
        <authorList>
            <consortium name="US DOE Joint Genome Institute (JGI-PGF)"/>
            <person name="Lucas S."/>
            <person name="Han J."/>
            <person name="Lapidus A."/>
            <person name="Bruce D."/>
            <person name="Goodwin L."/>
            <person name="Pitluck S."/>
            <person name="Peters L."/>
            <person name="Kyrpides N."/>
            <person name="Mavromatis K."/>
            <person name="Ivanova N."/>
            <person name="Ovchinnikova G."/>
            <person name="Pagani I."/>
            <person name="Daligault H."/>
            <person name="Detter J.C."/>
            <person name="Han C."/>
            <person name="Land M."/>
            <person name="Hauser L."/>
            <person name="Markowitz V."/>
            <person name="Cheng J.-F."/>
            <person name="Hugenholtz P."/>
            <person name="Woyke T."/>
            <person name="Wu D."/>
            <person name="Verbarg S."/>
            <person name="Frueling A."/>
            <person name="Brambilla E."/>
            <person name="Klenk H.-P."/>
            <person name="Eisen J.A."/>
        </authorList>
    </citation>
    <scope>NUCLEOTIDE SEQUENCE</scope>
    <source>
        <strain>DSM 1100</strain>
    </source>
</reference>
<evidence type="ECO:0000313" key="6">
    <source>
        <dbReference type="Proteomes" id="UP000008461"/>
    </source>
</evidence>
<evidence type="ECO:0000256" key="1">
    <source>
        <dbReference type="ARBA" id="ARBA00010541"/>
    </source>
</evidence>
<dbReference type="RefSeq" id="WP_013763815.1">
    <property type="nucleotide sequence ID" value="NC_015510.1"/>
</dbReference>
<evidence type="ECO:0000313" key="5">
    <source>
        <dbReference type="EMBL" id="AEE49261.1"/>
    </source>
</evidence>
<gene>
    <name evidence="5" type="ordered locus">Halhy_1366</name>
</gene>
<sequence length="486" mass="52441">MLKKHLPTVLASLLSALVAVTAYRLLEKPREVIIREPSESEYRSRNVSRDGLTTEGNASFSLAAPTEFTYAASVSTPAVVNIQSVNSGGRGLSFDKLFGRDRYPQRGASGSGVIISKDGYIVTNHHVVADGDKISVSFSDNREMKATLIGSDPSTDLALIKVEVENLPFLTFGNSDSVQIGEWVLAVGNPFDLESTVTAGIVSAKGRSIDVLDAQDKIESFIQTDAAVNPGNSGGALVNTSGELIGINTAILTQSGQYEGYSFAVPSNLVRKVIGDLKNYGIVQRGLIGIRIEDVNSELARNLGLNDVAGVHITGVTPGSGAADAGLRRDDVILRVNGVKTGSMPELQEQVGRYSPGNVLRVEYMRNGKKSIAKVTLKNRSNKTSIVQGADVKFLQKLGMEVRPLNAFELKQMELENGVKVTSVFKGSKIDQTNLKPNFVITQVNERKITSEEDLIAALRNGKTEVKLRGVYAGVEEPYFYVFDLK</sequence>
<dbReference type="EC" id="3.4.21.108" evidence="5"/>
<dbReference type="KEGG" id="hhy:Halhy_1366"/>
<dbReference type="InterPro" id="IPR001478">
    <property type="entry name" value="PDZ"/>
</dbReference>
<name>F4KW73_HALH1</name>
<dbReference type="Gene3D" id="2.40.10.120">
    <property type="match status" value="1"/>
</dbReference>
<dbReference type="PANTHER" id="PTHR22939">
    <property type="entry name" value="SERINE PROTEASE FAMILY S1C HTRA-RELATED"/>
    <property type="match status" value="1"/>
</dbReference>
<dbReference type="SUPFAM" id="SSF50494">
    <property type="entry name" value="Trypsin-like serine proteases"/>
    <property type="match status" value="1"/>
</dbReference>
<dbReference type="EMBL" id="CP002691">
    <property type="protein sequence ID" value="AEE49261.1"/>
    <property type="molecule type" value="Genomic_DNA"/>
</dbReference>
<dbReference type="Pfam" id="PF13365">
    <property type="entry name" value="Trypsin_2"/>
    <property type="match status" value="1"/>
</dbReference>
<dbReference type="GO" id="GO:0004252">
    <property type="term" value="F:serine-type endopeptidase activity"/>
    <property type="evidence" value="ECO:0007669"/>
    <property type="project" value="InterPro"/>
</dbReference>
<protein>
    <submittedName>
        <fullName evidence="5">Protease Do</fullName>
        <ecNumber evidence="5">3.4.21.108</ecNumber>
    </submittedName>
</protein>
<reference evidence="5 6" key="1">
    <citation type="journal article" date="2011" name="Stand. Genomic Sci.">
        <title>Complete genome sequence of Haliscomenobacter hydrossis type strain (O).</title>
        <authorList>
            <consortium name="US DOE Joint Genome Institute (JGI-PGF)"/>
            <person name="Daligault H."/>
            <person name="Lapidus A."/>
            <person name="Zeytun A."/>
            <person name="Nolan M."/>
            <person name="Lucas S."/>
            <person name="Del Rio T.G."/>
            <person name="Tice H."/>
            <person name="Cheng J.F."/>
            <person name="Tapia R."/>
            <person name="Han C."/>
            <person name="Goodwin L."/>
            <person name="Pitluck S."/>
            <person name="Liolios K."/>
            <person name="Pagani I."/>
            <person name="Ivanova N."/>
            <person name="Huntemann M."/>
            <person name="Mavromatis K."/>
            <person name="Mikhailova N."/>
            <person name="Pati A."/>
            <person name="Chen A."/>
            <person name="Palaniappan K."/>
            <person name="Land M."/>
            <person name="Hauser L."/>
            <person name="Brambilla E.M."/>
            <person name="Rohde M."/>
            <person name="Verbarg S."/>
            <person name="Goker M."/>
            <person name="Bristow J."/>
            <person name="Eisen J.A."/>
            <person name="Markowitz V."/>
            <person name="Hugenholtz P."/>
            <person name="Kyrpides N.C."/>
            <person name="Klenk H.P."/>
            <person name="Woyke T."/>
        </authorList>
    </citation>
    <scope>NUCLEOTIDE SEQUENCE [LARGE SCALE GENOMIC DNA]</scope>
    <source>
        <strain evidence="6">ATCC 27775 / DSM 1100 / LMG 10767 / O</strain>
    </source>
</reference>
<dbReference type="SMART" id="SM00228">
    <property type="entry name" value="PDZ"/>
    <property type="match status" value="2"/>
</dbReference>
<dbReference type="OrthoDB" id="9758917at2"/>
<dbReference type="PROSITE" id="PS50106">
    <property type="entry name" value="PDZ"/>
    <property type="match status" value="1"/>
</dbReference>
<evidence type="ECO:0000256" key="3">
    <source>
        <dbReference type="ARBA" id="ARBA00022801"/>
    </source>
</evidence>
<keyword evidence="2 5" id="KW-0645">Protease</keyword>
<dbReference type="InterPro" id="IPR036034">
    <property type="entry name" value="PDZ_sf"/>
</dbReference>
<accession>F4KW73</accession>
<comment type="similarity">
    <text evidence="1">Belongs to the peptidase S1C family.</text>
</comment>
<evidence type="ECO:0000259" key="4">
    <source>
        <dbReference type="PROSITE" id="PS50106"/>
    </source>
</evidence>
<dbReference type="eggNOG" id="COG0265">
    <property type="taxonomic scope" value="Bacteria"/>
</dbReference>
<keyword evidence="6" id="KW-1185">Reference proteome</keyword>
<dbReference type="PRINTS" id="PR00834">
    <property type="entry name" value="PROTEASES2C"/>
</dbReference>